<feature type="compositionally biased region" description="Acidic residues" evidence="1">
    <location>
        <begin position="49"/>
        <end position="61"/>
    </location>
</feature>
<name>A0A835VV57_CHLIN</name>
<dbReference type="PANTHER" id="PTHR40430:SF1">
    <property type="entry name" value="T. BRUCEI SPP.-SPECIFIC PROTEIN"/>
    <property type="match status" value="1"/>
</dbReference>
<feature type="region of interest" description="Disordered" evidence="1">
    <location>
        <begin position="863"/>
        <end position="882"/>
    </location>
</feature>
<feature type="compositionally biased region" description="Low complexity" evidence="1">
    <location>
        <begin position="419"/>
        <end position="439"/>
    </location>
</feature>
<feature type="region of interest" description="Disordered" evidence="1">
    <location>
        <begin position="204"/>
        <end position="507"/>
    </location>
</feature>
<feature type="compositionally biased region" description="Low complexity" evidence="1">
    <location>
        <begin position="204"/>
        <end position="277"/>
    </location>
</feature>
<feature type="region of interest" description="Disordered" evidence="1">
    <location>
        <begin position="1"/>
        <end position="145"/>
    </location>
</feature>
<feature type="compositionally biased region" description="Low complexity" evidence="1">
    <location>
        <begin position="449"/>
        <end position="476"/>
    </location>
</feature>
<dbReference type="AlphaFoldDB" id="A0A835VV57"/>
<sequence>MDPEDAPLASAEGADPAEAATEELQADGPGAASGGVAEDDVEPGAGADAEAEAEPPAEAEAVEGGGPGDDSYADDAFHEHEGADEAADAAEATEANEADAATDAAADADAGADADGGAAEPSGAGEEGAGGEEVPEPTGGKILTYISPSFERAASAVYRMQADPEELAAAKAAVLAAIPSAAPSRNASSVARPASGAGSASGSAAAAAAAAAGGPASGAASKRESFSSQTASAAPAPPAASEAAPGPGSSAGSKPGSKAASFSSATAPPASAAASVTAGGGAASRGASFSSAAPAAAPEASAASASSSSMLRRQQSGASAAAADAGPQASAPSASGAASGAASRATSFVGLGQLSQSQSQSQRQGSRPASTEPLEPSAPSASSAAAPPPPLPPRGQSFASNASGPVRRAPSTSSSAGQPGAEPSLAPAAAMSPPATATQPAPPLPPLPGSAAGSRPRSAASASGSAAAAAASDPAAPASPQPPPEPSSPLPPPPPPHHLSTTRVQPKGPLDACAAQSASEHVRTVWSTANICGIRSLPNALNPDFRERLYQELVAAAQRERAGDTSGDRGRRADLSYGLEGGPLAMPLSVGQKQVARIHPLSGMFTQFEYLPSEFDRVKLMGKFDRLKHKLSQTTPAEFVVRAPPAPPRGAPAFSEFAYVTDPAEGYDSSVLADNDVGRSKVVAGPFYPAGRPKSAASLKGRLDECMMGLCRQLSEDWPTGFLQIFEDSNGSVVVSFDKSRAVSEGDLTSYMNTLAKRHHLVAAFHLLKDATQWGLVDGDTGAVFYVLWPPWVRHKYLGPHAAAAFGETANGRPGTRGSDSSDEEGGGGDGSGGAYDGEEGPRSGGGLLESYGDGASMGLGSTATGLGGDGYGRMGSAMRVG</sequence>
<proteinExistence type="predicted"/>
<comment type="caution">
    <text evidence="2">The sequence shown here is derived from an EMBL/GenBank/DDBJ whole genome shotgun (WGS) entry which is preliminary data.</text>
</comment>
<dbReference type="Proteomes" id="UP000650467">
    <property type="component" value="Unassembled WGS sequence"/>
</dbReference>
<evidence type="ECO:0000313" key="2">
    <source>
        <dbReference type="EMBL" id="KAG2426311.1"/>
    </source>
</evidence>
<feature type="compositionally biased region" description="Low complexity" evidence="1">
    <location>
        <begin position="284"/>
        <end position="385"/>
    </location>
</feature>
<feature type="compositionally biased region" description="Low complexity" evidence="1">
    <location>
        <begin position="9"/>
        <end position="19"/>
    </location>
</feature>
<dbReference type="OrthoDB" id="550288at2759"/>
<gene>
    <name evidence="2" type="ORF">HXX76_013068</name>
</gene>
<dbReference type="PANTHER" id="PTHR40430">
    <property type="entry name" value="T. BRUCEI SPP.-SPECIFIC PROTEIN"/>
    <property type="match status" value="1"/>
</dbReference>
<evidence type="ECO:0000313" key="3">
    <source>
        <dbReference type="Proteomes" id="UP000650467"/>
    </source>
</evidence>
<feature type="compositionally biased region" description="Low complexity" evidence="1">
    <location>
        <begin position="89"/>
        <end position="124"/>
    </location>
</feature>
<dbReference type="EMBL" id="JAEHOC010000048">
    <property type="protein sequence ID" value="KAG2426311.1"/>
    <property type="molecule type" value="Genomic_DNA"/>
</dbReference>
<evidence type="ECO:0000256" key="1">
    <source>
        <dbReference type="SAM" id="MobiDB-lite"/>
    </source>
</evidence>
<organism evidence="2 3">
    <name type="scientific">Chlamydomonas incerta</name>
    <dbReference type="NCBI Taxonomy" id="51695"/>
    <lineage>
        <taxon>Eukaryota</taxon>
        <taxon>Viridiplantae</taxon>
        <taxon>Chlorophyta</taxon>
        <taxon>core chlorophytes</taxon>
        <taxon>Chlorophyceae</taxon>
        <taxon>CS clade</taxon>
        <taxon>Chlamydomonadales</taxon>
        <taxon>Chlamydomonadaceae</taxon>
        <taxon>Chlamydomonas</taxon>
    </lineage>
</organism>
<feature type="compositionally biased region" description="Pro residues" evidence="1">
    <location>
        <begin position="477"/>
        <end position="497"/>
    </location>
</feature>
<protein>
    <submittedName>
        <fullName evidence="2">Uncharacterized protein</fullName>
    </submittedName>
</protein>
<keyword evidence="3" id="KW-1185">Reference proteome</keyword>
<accession>A0A835VV57</accession>
<feature type="region of interest" description="Disordered" evidence="1">
    <location>
        <begin position="806"/>
        <end position="852"/>
    </location>
</feature>
<reference evidence="2" key="1">
    <citation type="journal article" date="2020" name="bioRxiv">
        <title>Comparative genomics of Chlamydomonas.</title>
        <authorList>
            <person name="Craig R.J."/>
            <person name="Hasan A.R."/>
            <person name="Ness R.W."/>
            <person name="Keightley P.D."/>
        </authorList>
    </citation>
    <scope>NUCLEOTIDE SEQUENCE</scope>
    <source>
        <strain evidence="2">SAG 7.73</strain>
    </source>
</reference>